<keyword evidence="1" id="KW-0472">Membrane</keyword>
<feature type="transmembrane region" description="Helical" evidence="1">
    <location>
        <begin position="74"/>
        <end position="93"/>
    </location>
</feature>
<sequence>MYLLIFLLTFIVFRIEKSEWECVNPYEWWKPCKIDEGMPYRGSKPDISDGCSALLNKINIAAGAEQASIKWRRALILAVLIALFSFVLIITPASLPEWNTFYVVVLIGWAVIYFNLNNYSYHKYNIPQDYINKSVELLREKGCVQK</sequence>
<proteinExistence type="predicted"/>
<organism evidence="2">
    <name type="scientific">Marseillevirus LCMAC102</name>
    <dbReference type="NCBI Taxonomy" id="2506603"/>
    <lineage>
        <taxon>Viruses</taxon>
        <taxon>Varidnaviria</taxon>
        <taxon>Bamfordvirae</taxon>
        <taxon>Nucleocytoviricota</taxon>
        <taxon>Megaviricetes</taxon>
        <taxon>Pimascovirales</taxon>
        <taxon>Pimascovirales incertae sedis</taxon>
        <taxon>Marseilleviridae</taxon>
    </lineage>
</organism>
<gene>
    <name evidence="2" type="ORF">LCMAC102_01930</name>
</gene>
<evidence type="ECO:0000313" key="2">
    <source>
        <dbReference type="EMBL" id="QBK86398.1"/>
    </source>
</evidence>
<feature type="transmembrane region" description="Helical" evidence="1">
    <location>
        <begin position="99"/>
        <end position="116"/>
    </location>
</feature>
<reference evidence="2" key="1">
    <citation type="journal article" date="2019" name="MBio">
        <title>Virus Genomes from Deep Sea Sediments Expand the Ocean Megavirome and Support Independent Origins of Viral Gigantism.</title>
        <authorList>
            <person name="Backstrom D."/>
            <person name="Yutin N."/>
            <person name="Jorgensen S.L."/>
            <person name="Dharamshi J."/>
            <person name="Homa F."/>
            <person name="Zaremba-Niedwiedzka K."/>
            <person name="Spang A."/>
            <person name="Wolf Y.I."/>
            <person name="Koonin E.V."/>
            <person name="Ettema T.J."/>
        </authorList>
    </citation>
    <scope>NUCLEOTIDE SEQUENCE</scope>
</reference>
<accession>A0A481YT40</accession>
<name>A0A481YT40_9VIRU</name>
<protein>
    <submittedName>
        <fullName evidence="2">3 transmembrane helices protein</fullName>
    </submittedName>
</protein>
<dbReference type="EMBL" id="MK500334">
    <property type="protein sequence ID" value="QBK86398.1"/>
    <property type="molecule type" value="Genomic_DNA"/>
</dbReference>
<evidence type="ECO:0000256" key="1">
    <source>
        <dbReference type="SAM" id="Phobius"/>
    </source>
</evidence>
<keyword evidence="1" id="KW-1133">Transmembrane helix</keyword>
<keyword evidence="1 2" id="KW-0812">Transmembrane</keyword>